<reference evidence="3 4" key="1">
    <citation type="journal article" date="2019" name="Sci. Rep.">
        <title>Orb-weaving spider Araneus ventricosus genome elucidates the spidroin gene catalogue.</title>
        <authorList>
            <person name="Kono N."/>
            <person name="Nakamura H."/>
            <person name="Ohtoshi R."/>
            <person name="Moran D.A.P."/>
            <person name="Shinohara A."/>
            <person name="Yoshida Y."/>
            <person name="Fujiwara M."/>
            <person name="Mori M."/>
            <person name="Tomita M."/>
            <person name="Arakawa K."/>
        </authorList>
    </citation>
    <scope>NUCLEOTIDE SEQUENCE [LARGE SCALE GENOMIC DNA]</scope>
</reference>
<dbReference type="Pfam" id="PF23055">
    <property type="entry name" value="DUF7041"/>
    <property type="match status" value="1"/>
</dbReference>
<gene>
    <name evidence="3" type="ORF">AVEN_69845_1</name>
</gene>
<evidence type="ECO:0000256" key="1">
    <source>
        <dbReference type="SAM" id="MobiDB-lite"/>
    </source>
</evidence>
<organism evidence="3 4">
    <name type="scientific">Araneus ventricosus</name>
    <name type="common">Orbweaver spider</name>
    <name type="synonym">Epeira ventricosa</name>
    <dbReference type="NCBI Taxonomy" id="182803"/>
    <lineage>
        <taxon>Eukaryota</taxon>
        <taxon>Metazoa</taxon>
        <taxon>Ecdysozoa</taxon>
        <taxon>Arthropoda</taxon>
        <taxon>Chelicerata</taxon>
        <taxon>Arachnida</taxon>
        <taxon>Araneae</taxon>
        <taxon>Araneomorphae</taxon>
        <taxon>Entelegynae</taxon>
        <taxon>Araneoidea</taxon>
        <taxon>Araneidae</taxon>
        <taxon>Araneus</taxon>
    </lineage>
</organism>
<evidence type="ECO:0000313" key="4">
    <source>
        <dbReference type="Proteomes" id="UP000499080"/>
    </source>
</evidence>
<sequence>MTKSESSLGFEQDSQRSRVPFKTPISWENDPELWFHQVKSQLVIAGITNDSTKFHSVVAALNSKSRSSRLNPLIKDLQLGDRRPSHLLTEMQNLAPDKMDDYIFQTLWL</sequence>
<evidence type="ECO:0000313" key="3">
    <source>
        <dbReference type="EMBL" id="GBN00069.1"/>
    </source>
</evidence>
<dbReference type="OrthoDB" id="6260718at2759"/>
<dbReference type="AlphaFoldDB" id="A0A4Y2KDM2"/>
<accession>A0A4Y2KDM2</accession>
<dbReference type="PANTHER" id="PTHR33327:SF3">
    <property type="entry name" value="RNA-DIRECTED DNA POLYMERASE"/>
    <property type="match status" value="1"/>
</dbReference>
<proteinExistence type="predicted"/>
<dbReference type="InterPro" id="IPR055469">
    <property type="entry name" value="DUF7041"/>
</dbReference>
<protein>
    <recommendedName>
        <fullName evidence="2">DUF7041 domain-containing protein</fullName>
    </recommendedName>
</protein>
<evidence type="ECO:0000259" key="2">
    <source>
        <dbReference type="Pfam" id="PF23055"/>
    </source>
</evidence>
<keyword evidence="4" id="KW-1185">Reference proteome</keyword>
<dbReference type="EMBL" id="BGPR01004476">
    <property type="protein sequence ID" value="GBN00069.1"/>
    <property type="molecule type" value="Genomic_DNA"/>
</dbReference>
<dbReference type="Proteomes" id="UP000499080">
    <property type="component" value="Unassembled WGS sequence"/>
</dbReference>
<feature type="domain" description="DUF7041" evidence="2">
    <location>
        <begin position="24"/>
        <end position="65"/>
    </location>
</feature>
<comment type="caution">
    <text evidence="3">The sequence shown here is derived from an EMBL/GenBank/DDBJ whole genome shotgun (WGS) entry which is preliminary data.</text>
</comment>
<feature type="region of interest" description="Disordered" evidence="1">
    <location>
        <begin position="1"/>
        <end position="22"/>
    </location>
</feature>
<name>A0A4Y2KDM2_ARAVE</name>
<dbReference type="PANTHER" id="PTHR33327">
    <property type="entry name" value="ENDONUCLEASE"/>
    <property type="match status" value="1"/>
</dbReference>